<dbReference type="InterPro" id="IPR001190">
    <property type="entry name" value="SRCR"/>
</dbReference>
<name>A0A6S7JNA4_PARCT</name>
<keyword evidence="4" id="KW-1185">Reference proteome</keyword>
<evidence type="ECO:0000313" key="3">
    <source>
        <dbReference type="EMBL" id="CAB4030580.1"/>
    </source>
</evidence>
<evidence type="ECO:0000313" key="4">
    <source>
        <dbReference type="Proteomes" id="UP001152795"/>
    </source>
</evidence>
<comment type="caution">
    <text evidence="3">The sequence shown here is derived from an EMBL/GenBank/DDBJ whole genome shotgun (WGS) entry which is preliminary data.</text>
</comment>
<reference evidence="3" key="1">
    <citation type="submission" date="2020-04" db="EMBL/GenBank/DDBJ databases">
        <authorList>
            <person name="Alioto T."/>
            <person name="Alioto T."/>
            <person name="Gomez Garrido J."/>
        </authorList>
    </citation>
    <scope>NUCLEOTIDE SEQUENCE</scope>
    <source>
        <strain evidence="3">A484AB</strain>
    </source>
</reference>
<dbReference type="FunFam" id="3.10.250.10:FF:000001">
    <property type="entry name" value="Lysyl oxidase 4 isoform X1"/>
    <property type="match status" value="1"/>
</dbReference>
<dbReference type="PRINTS" id="PR00258">
    <property type="entry name" value="SPERACTRCPTR"/>
</dbReference>
<dbReference type="SUPFAM" id="SSF56487">
    <property type="entry name" value="SRCR-like"/>
    <property type="match status" value="1"/>
</dbReference>
<dbReference type="Gene3D" id="3.10.250.10">
    <property type="entry name" value="SRCR-like domain"/>
    <property type="match status" value="1"/>
</dbReference>
<sequence>ISLRLQGPSSANGTGRVEVFFAGQWGTICDDYWDLIDATVACRQLGYLNAVRALRGSSVPAGSGQIWLENLDCKGSEQTLDKCPHREWGKHDCNHYEDAGVECESTELRLCWTGDLEKLKLFVSKNVDFVGEWTSPGNDKKNTVMVIAQYPGANPRKCWK</sequence>
<dbReference type="InterPro" id="IPR036772">
    <property type="entry name" value="SRCR-like_dom_sf"/>
</dbReference>
<evidence type="ECO:0000256" key="2">
    <source>
        <dbReference type="ARBA" id="ARBA00023157"/>
    </source>
</evidence>
<dbReference type="SMART" id="SM00202">
    <property type="entry name" value="SR"/>
    <property type="match status" value="1"/>
</dbReference>
<evidence type="ECO:0000256" key="1">
    <source>
        <dbReference type="ARBA" id="ARBA00022729"/>
    </source>
</evidence>
<dbReference type="PROSITE" id="PS50287">
    <property type="entry name" value="SRCR_2"/>
    <property type="match status" value="1"/>
</dbReference>
<keyword evidence="2" id="KW-1015">Disulfide bond</keyword>
<dbReference type="PANTHER" id="PTHR48071:SF18">
    <property type="entry name" value="DELETED IN MALIGNANT BRAIN TUMORS 1 PROTEIN-RELATED"/>
    <property type="match status" value="1"/>
</dbReference>
<gene>
    <name evidence="3" type="ORF">PACLA_8A078991</name>
</gene>
<proteinExistence type="predicted"/>
<dbReference type="PANTHER" id="PTHR48071">
    <property type="entry name" value="SRCR DOMAIN-CONTAINING PROTEIN"/>
    <property type="match status" value="1"/>
</dbReference>
<keyword evidence="1" id="KW-0732">Signal</keyword>
<accession>A0A6S7JNA4</accession>
<feature type="non-terminal residue" evidence="3">
    <location>
        <position position="160"/>
    </location>
</feature>
<dbReference type="Proteomes" id="UP001152795">
    <property type="component" value="Unassembled WGS sequence"/>
</dbReference>
<dbReference type="AlphaFoldDB" id="A0A6S7JNA4"/>
<dbReference type="GO" id="GO:0016020">
    <property type="term" value="C:membrane"/>
    <property type="evidence" value="ECO:0007669"/>
    <property type="project" value="InterPro"/>
</dbReference>
<dbReference type="EMBL" id="CACRXK020016980">
    <property type="protein sequence ID" value="CAB4030580.1"/>
    <property type="molecule type" value="Genomic_DNA"/>
</dbReference>
<organism evidence="3 4">
    <name type="scientific">Paramuricea clavata</name>
    <name type="common">Red gorgonian</name>
    <name type="synonym">Violescent sea-whip</name>
    <dbReference type="NCBI Taxonomy" id="317549"/>
    <lineage>
        <taxon>Eukaryota</taxon>
        <taxon>Metazoa</taxon>
        <taxon>Cnidaria</taxon>
        <taxon>Anthozoa</taxon>
        <taxon>Octocorallia</taxon>
        <taxon>Malacalcyonacea</taxon>
        <taxon>Plexauridae</taxon>
        <taxon>Paramuricea</taxon>
    </lineage>
</organism>
<dbReference type="Pfam" id="PF00530">
    <property type="entry name" value="SRCR"/>
    <property type="match status" value="1"/>
</dbReference>
<protein>
    <submittedName>
        <fullName evidence="3">Deleted in malignant brain tumors 1 -like, partial</fullName>
    </submittedName>
</protein>